<dbReference type="Pfam" id="PF13546">
    <property type="entry name" value="DDE_5"/>
    <property type="match status" value="1"/>
</dbReference>
<dbReference type="RefSeq" id="WP_167490796.1">
    <property type="nucleotide sequence ID" value="NZ_CP046173.1"/>
</dbReference>
<accession>A0A6G9ZEP3</accession>
<name>A0A6G9ZEP3_9NOCA</name>
<evidence type="ECO:0000313" key="2">
    <source>
        <dbReference type="EMBL" id="QIS23456.1"/>
    </source>
</evidence>
<dbReference type="EMBL" id="CP046173">
    <property type="protein sequence ID" value="QIS23456.1"/>
    <property type="molecule type" value="Genomic_DNA"/>
</dbReference>
<dbReference type="InterPro" id="IPR038721">
    <property type="entry name" value="IS701-like_DDE_dom"/>
</dbReference>
<evidence type="ECO:0000313" key="3">
    <source>
        <dbReference type="EMBL" id="QIS23463.1"/>
    </source>
</evidence>
<proteinExistence type="predicted"/>
<evidence type="ECO:0000313" key="4">
    <source>
        <dbReference type="Proteomes" id="UP000500953"/>
    </source>
</evidence>
<dbReference type="Proteomes" id="UP000500953">
    <property type="component" value="Chromosome"/>
</dbReference>
<evidence type="ECO:0000259" key="1">
    <source>
        <dbReference type="Pfam" id="PF13546"/>
    </source>
</evidence>
<organism evidence="3 4">
    <name type="scientific">Nocardia terpenica</name>
    <dbReference type="NCBI Taxonomy" id="455432"/>
    <lineage>
        <taxon>Bacteria</taxon>
        <taxon>Bacillati</taxon>
        <taxon>Actinomycetota</taxon>
        <taxon>Actinomycetes</taxon>
        <taxon>Mycobacteriales</taxon>
        <taxon>Nocardiaceae</taxon>
        <taxon>Nocardia</taxon>
    </lineage>
</organism>
<dbReference type="SUPFAM" id="SSF53098">
    <property type="entry name" value="Ribonuclease H-like"/>
    <property type="match status" value="1"/>
</dbReference>
<gene>
    <name evidence="2" type="ORF">F6W96_39270</name>
    <name evidence="3" type="ORF">F6W96_39320</name>
</gene>
<reference evidence="3 4" key="1">
    <citation type="journal article" date="2019" name="ACS Chem. Biol.">
        <title>Identification and Mobilization of a Cryptic Antibiotic Biosynthesis Gene Locus from a Human-Pathogenic Nocardia Isolate.</title>
        <authorList>
            <person name="Herisse M."/>
            <person name="Ishida K."/>
            <person name="Porter J.L."/>
            <person name="Howden B."/>
            <person name="Hertweck C."/>
            <person name="Stinear T.P."/>
            <person name="Pidot S.J."/>
        </authorList>
    </citation>
    <scope>NUCLEOTIDE SEQUENCE [LARGE SCALE GENOMIC DNA]</scope>
    <source>
        <strain evidence="3 4">AUSMDU00012715</strain>
    </source>
</reference>
<dbReference type="InterPro" id="IPR012337">
    <property type="entry name" value="RNaseH-like_sf"/>
</dbReference>
<sequence length="440" mass="48353">MLPDPTLPASLLIVVGNARGCFTGPSFRVFCVLVAGLVTAPGRATVCAMLAGAGLGAVWPHQRVHRFFSAVPWCPDLVGIVLSHMVIRLLIAEGVAVTVVVDDTLFERTGPKVFGAAWQHDGAAKAAHPVGYGTCFVVLGVLVWLPFCVRPVCLPVLARLWRPGGEHTKVELAAVMIRRFAAAHRHRRVHVVADGAYHGPSLRGLPDRLTFTTRAPVNAVLFELPPPRTGRCGRPRLKGQRLGAREVAAIVDTTGATVTRYRHRARVRIGERRCLWYGSWHTRVLRLIVVAEIGAAAKTTPLLLLTTDLDTPAKDLITRYSHRWSIEVTFEQARAHLAAGQAQVRTHHAVERTVPFALYCYTIITCWYTLYGYQTHDIAERRAQAPWYTSKTEPAFADMIGKLRRVIIAARFSAIDPAHPTDTEIRAVQHAWAAASTNAA</sequence>
<feature type="domain" description="Transposase IS701-like DDE" evidence="1">
    <location>
        <begin position="21"/>
        <end position="257"/>
    </location>
</feature>
<dbReference type="AlphaFoldDB" id="A0A6G9ZEP3"/>
<dbReference type="EMBL" id="CP046173">
    <property type="protein sequence ID" value="QIS23463.1"/>
    <property type="molecule type" value="Genomic_DNA"/>
</dbReference>
<protein>
    <submittedName>
        <fullName evidence="3">Transposase</fullName>
    </submittedName>
</protein>